<dbReference type="SUPFAM" id="SSF53383">
    <property type="entry name" value="PLP-dependent transferases"/>
    <property type="match status" value="1"/>
</dbReference>
<dbReference type="GO" id="GO:0008732">
    <property type="term" value="F:L-allo-threonine aldolase activity"/>
    <property type="evidence" value="ECO:0007669"/>
    <property type="project" value="TreeGrafter"/>
</dbReference>
<evidence type="ECO:0000256" key="4">
    <source>
        <dbReference type="ARBA" id="ARBA00022898"/>
    </source>
</evidence>
<comment type="subunit">
    <text evidence="3">Homotetramer.</text>
</comment>
<evidence type="ECO:0000259" key="7">
    <source>
        <dbReference type="Pfam" id="PF01212"/>
    </source>
</evidence>
<evidence type="ECO:0000313" key="8">
    <source>
        <dbReference type="EMBL" id="QEY64347.1"/>
    </source>
</evidence>
<dbReference type="Gene3D" id="3.40.640.10">
    <property type="entry name" value="Type I PLP-dependent aspartate aminotransferase-like (Major domain)"/>
    <property type="match status" value="1"/>
</dbReference>
<dbReference type="GO" id="GO:0006567">
    <property type="term" value="P:L-threonine catabolic process"/>
    <property type="evidence" value="ECO:0007669"/>
    <property type="project" value="TreeGrafter"/>
</dbReference>
<dbReference type="GO" id="GO:0006545">
    <property type="term" value="P:glycine biosynthetic process"/>
    <property type="evidence" value="ECO:0007669"/>
    <property type="project" value="TreeGrafter"/>
</dbReference>
<dbReference type="Proteomes" id="UP000327179">
    <property type="component" value="Chromosome"/>
</dbReference>
<evidence type="ECO:0000256" key="2">
    <source>
        <dbReference type="ARBA" id="ARBA00006966"/>
    </source>
</evidence>
<evidence type="ECO:0000313" key="9">
    <source>
        <dbReference type="Proteomes" id="UP000327179"/>
    </source>
</evidence>
<dbReference type="EMBL" id="CP043311">
    <property type="protein sequence ID" value="QEY64347.1"/>
    <property type="molecule type" value="Genomic_DNA"/>
</dbReference>
<organism evidence="8 9">
    <name type="scientific">Metapseudomonas lalkuanensis</name>
    <dbReference type="NCBI Taxonomy" id="2604832"/>
    <lineage>
        <taxon>Bacteria</taxon>
        <taxon>Pseudomonadati</taxon>
        <taxon>Pseudomonadota</taxon>
        <taxon>Gammaproteobacteria</taxon>
        <taxon>Pseudomonadales</taxon>
        <taxon>Pseudomonadaceae</taxon>
        <taxon>Metapseudomonas</taxon>
    </lineage>
</organism>
<dbReference type="Gene3D" id="3.90.1150.10">
    <property type="entry name" value="Aspartate Aminotransferase, domain 1"/>
    <property type="match status" value="1"/>
</dbReference>
<dbReference type="PANTHER" id="PTHR48097:SF9">
    <property type="entry name" value="L-THREONINE ALDOLASE"/>
    <property type="match status" value="1"/>
</dbReference>
<reference evidence="8 9" key="1">
    <citation type="submission" date="2019-08" db="EMBL/GenBank/DDBJ databases">
        <title>Whole-genome Sequencing of e-waste polymer degrading bacterium Pseudomonas sp. strain PE08.</title>
        <authorList>
            <person name="Kirdat K."/>
            <person name="Debbarma P."/>
            <person name="Narawade N."/>
            <person name="Suyal D."/>
            <person name="Thorat V."/>
            <person name="Shouche Y."/>
            <person name="Goel R."/>
            <person name="Yadav A."/>
        </authorList>
    </citation>
    <scope>NUCLEOTIDE SEQUENCE [LARGE SCALE GENOMIC DNA]</scope>
    <source>
        <strain evidence="8 9">PE08</strain>
    </source>
</reference>
<evidence type="ECO:0000256" key="1">
    <source>
        <dbReference type="ARBA" id="ARBA00001933"/>
    </source>
</evidence>
<dbReference type="EC" id="4.1.2.48" evidence="8"/>
<evidence type="ECO:0000256" key="5">
    <source>
        <dbReference type="ARBA" id="ARBA00023239"/>
    </source>
</evidence>
<dbReference type="InterPro" id="IPR023603">
    <property type="entry name" value="Low_specificity_L-TA-like"/>
</dbReference>
<comment type="similarity">
    <text evidence="2">Belongs to the threonine aldolase family.</text>
</comment>
<dbReference type="RefSeq" id="WP_151135896.1">
    <property type="nucleotide sequence ID" value="NZ_CP043311.1"/>
</dbReference>
<dbReference type="FunFam" id="3.40.640.10:FF:000030">
    <property type="entry name" value="Low-specificity L-threonine aldolase"/>
    <property type="match status" value="1"/>
</dbReference>
<gene>
    <name evidence="8" type="primary">ltaE</name>
    <name evidence="8" type="ORF">FXN65_20660</name>
</gene>
<dbReference type="NCBIfam" id="NF041359">
    <property type="entry name" value="GntG_guanitoxin"/>
    <property type="match status" value="1"/>
</dbReference>
<dbReference type="InterPro" id="IPR015422">
    <property type="entry name" value="PyrdxlP-dep_Trfase_small"/>
</dbReference>
<dbReference type="NCBIfam" id="NF007825">
    <property type="entry name" value="PRK10534.1"/>
    <property type="match status" value="1"/>
</dbReference>
<keyword evidence="4" id="KW-0663">Pyridoxal phosphate</keyword>
<dbReference type="InterPro" id="IPR015424">
    <property type="entry name" value="PyrdxlP-dep_Trfase"/>
</dbReference>
<evidence type="ECO:0000256" key="3">
    <source>
        <dbReference type="ARBA" id="ARBA00011881"/>
    </source>
</evidence>
<evidence type="ECO:0000256" key="6">
    <source>
        <dbReference type="PIRSR" id="PIRSR017617-1"/>
    </source>
</evidence>
<feature type="modified residue" description="N6-(pyridoxal phosphate)lysine" evidence="6">
    <location>
        <position position="199"/>
    </location>
</feature>
<keyword evidence="9" id="KW-1185">Reference proteome</keyword>
<proteinExistence type="inferred from homology"/>
<protein>
    <submittedName>
        <fullName evidence="8">Low-specificity L-threonine aldolase</fullName>
        <ecNumber evidence="8">4.1.2.48</ecNumber>
    </submittedName>
</protein>
<dbReference type="PANTHER" id="PTHR48097">
    <property type="entry name" value="L-THREONINE ALDOLASE-RELATED"/>
    <property type="match status" value="1"/>
</dbReference>
<feature type="domain" description="Aromatic amino acid beta-eliminating lyase/threonine aldolase" evidence="7">
    <location>
        <begin position="5"/>
        <end position="284"/>
    </location>
</feature>
<dbReference type="InterPro" id="IPR001597">
    <property type="entry name" value="ArAA_b-elim_lyase/Thr_aldolase"/>
</dbReference>
<dbReference type="CDD" id="cd06502">
    <property type="entry name" value="TA_like"/>
    <property type="match status" value="1"/>
</dbReference>
<dbReference type="Pfam" id="PF01212">
    <property type="entry name" value="Beta_elim_lyase"/>
    <property type="match status" value="1"/>
</dbReference>
<comment type="cofactor">
    <cofactor evidence="1">
        <name>pyridoxal 5'-phosphate</name>
        <dbReference type="ChEBI" id="CHEBI:597326"/>
    </cofactor>
</comment>
<accession>A0A5J6QPT6</accession>
<name>A0A5J6QPT6_9GAMM</name>
<dbReference type="PIRSF" id="PIRSF017617">
    <property type="entry name" value="Thr_aldolase"/>
    <property type="match status" value="1"/>
</dbReference>
<dbReference type="KEGG" id="plal:FXN65_20660"/>
<dbReference type="InterPro" id="IPR015421">
    <property type="entry name" value="PyrdxlP-dep_Trfase_major"/>
</dbReference>
<keyword evidence="5 8" id="KW-0456">Lyase</keyword>
<dbReference type="AlphaFoldDB" id="A0A5J6QPT6"/>
<dbReference type="GO" id="GO:0005829">
    <property type="term" value="C:cytosol"/>
    <property type="evidence" value="ECO:0007669"/>
    <property type="project" value="TreeGrafter"/>
</dbReference>
<sequence length="334" mass="35864">MSLIDLRSDTVTQPTAGMREAMQRAELGDDVYGEDPTVNRLEASLAERLGFEAALFVPTGTMSNLLGLMAHCERGDEYIVGQQAHTYKYEGGGAAVLGSIQPQPIDGEADGSLDLGRVEAAIKQDDFHFARTRLLALENTMQGKVLPLEYLAAARELTRRRGLGLHLDGARLYNAAVKQGVDAREITRHFDSVSVCLSKGLGAPVGSVLCGSAALIAKARRLRKMVGGGMRQAGLLAAAGLYALDHQVERLAEDHANAERLGSGLRELGHDVEPVQTNMVYVQVGDQARALGEFLASQGIRVSPAARLRLVTHLDVQAADIARVIEAFAAFRRA</sequence>